<keyword evidence="3" id="KW-1003">Cell membrane</keyword>
<keyword evidence="2 7" id="KW-0813">Transport</keyword>
<gene>
    <name evidence="9" type="ORF">CSQ86_09120</name>
</gene>
<evidence type="ECO:0000256" key="3">
    <source>
        <dbReference type="ARBA" id="ARBA00022475"/>
    </source>
</evidence>
<keyword evidence="10" id="KW-1185">Reference proteome</keyword>
<keyword evidence="5 7" id="KW-1133">Transmembrane helix</keyword>
<dbReference type="Pfam" id="PF00528">
    <property type="entry name" value="BPD_transp_1"/>
    <property type="match status" value="1"/>
</dbReference>
<evidence type="ECO:0000256" key="4">
    <source>
        <dbReference type="ARBA" id="ARBA00022692"/>
    </source>
</evidence>
<dbReference type="Proteomes" id="UP000229239">
    <property type="component" value="Unassembled WGS sequence"/>
</dbReference>
<feature type="transmembrane region" description="Helical" evidence="7">
    <location>
        <begin position="203"/>
        <end position="225"/>
    </location>
</feature>
<dbReference type="OrthoDB" id="4053402at2"/>
<evidence type="ECO:0000256" key="6">
    <source>
        <dbReference type="ARBA" id="ARBA00023136"/>
    </source>
</evidence>
<evidence type="ECO:0000256" key="1">
    <source>
        <dbReference type="ARBA" id="ARBA00004651"/>
    </source>
</evidence>
<evidence type="ECO:0000256" key="2">
    <source>
        <dbReference type="ARBA" id="ARBA00022448"/>
    </source>
</evidence>
<evidence type="ECO:0000256" key="7">
    <source>
        <dbReference type="RuleBase" id="RU363032"/>
    </source>
</evidence>
<dbReference type="InterPro" id="IPR051393">
    <property type="entry name" value="ABC_transporter_permease"/>
</dbReference>
<comment type="subcellular location">
    <subcellularLocation>
        <location evidence="1 7">Cell membrane</location>
        <topology evidence="1 7">Multi-pass membrane protein</topology>
    </subcellularLocation>
</comment>
<sequence>MNPHKALMKQNYPLRFLIPAGAMLVVFFIVPTVMNFVFAFTDWSAFKNTIDFNGIDNFVTLFQDGTLLRDIRTTLIYAVCIAIFQNTFGLLLAVLLEEDTRLNRFARVMFFIPVIMSALAVGYIWQAVLKTDGALDQMLSALVGHHVTTGLLGNTTWAIVVISAIQGWKWMGLAMLIFLAGLKTIDADVIEAARIDGANAHQLFWTIKFPLLAPAFTFNVATSLLGSLNGFDMVQAMTKGGPGGSTEILNIFVWRTFGQGLYSQSTTMSMILFILVALIALPVIYFLRRRERNIF</sequence>
<dbReference type="GO" id="GO:0055085">
    <property type="term" value="P:transmembrane transport"/>
    <property type="evidence" value="ECO:0007669"/>
    <property type="project" value="InterPro"/>
</dbReference>
<dbReference type="SUPFAM" id="SSF160964">
    <property type="entry name" value="MalF N-terminal region-like"/>
    <property type="match status" value="1"/>
</dbReference>
<feature type="transmembrane region" description="Helical" evidence="7">
    <location>
        <begin position="267"/>
        <end position="287"/>
    </location>
</feature>
<dbReference type="GO" id="GO:0005886">
    <property type="term" value="C:plasma membrane"/>
    <property type="evidence" value="ECO:0007669"/>
    <property type="project" value="UniProtKB-SubCell"/>
</dbReference>
<feature type="transmembrane region" description="Helical" evidence="7">
    <location>
        <begin position="108"/>
        <end position="128"/>
    </location>
</feature>
<comment type="similarity">
    <text evidence="7">Belongs to the binding-protein-dependent transport system permease family.</text>
</comment>
<reference evidence="10" key="1">
    <citation type="submission" date="2017-10" db="EMBL/GenBank/DDBJ databases">
        <title>Draft genome sequences of strains TRE 1, TRE 9, TRE H and TRI 7, isolated from tamarins, belonging to four potential novel Bifidobacterium species.</title>
        <authorList>
            <person name="Mattarelli P."/>
            <person name="Modesto M."/>
            <person name="Puglisi E."/>
            <person name="Morelli L."/>
            <person name="Bonetti A."/>
            <person name="Spezio C."/>
            <person name="Sandri C."/>
        </authorList>
    </citation>
    <scope>NUCLEOTIDE SEQUENCE [LARGE SCALE GENOMIC DNA]</scope>
    <source>
        <strain evidence="10">TREH</strain>
    </source>
</reference>
<proteinExistence type="inferred from homology"/>
<evidence type="ECO:0000313" key="9">
    <source>
        <dbReference type="EMBL" id="PJM76480.1"/>
    </source>
</evidence>
<feature type="domain" description="ABC transmembrane type-1" evidence="8">
    <location>
        <begin position="71"/>
        <end position="283"/>
    </location>
</feature>
<name>A0A2M9HI17_9BIFI</name>
<dbReference type="EMBL" id="PEBJ01000006">
    <property type="protein sequence ID" value="PJM76480.1"/>
    <property type="molecule type" value="Genomic_DNA"/>
</dbReference>
<dbReference type="InterPro" id="IPR035277">
    <property type="entry name" value="MalF_N"/>
</dbReference>
<dbReference type="RefSeq" id="WP_100494831.1">
    <property type="nucleotide sequence ID" value="NZ_JAFEJV010000015.1"/>
</dbReference>
<dbReference type="PANTHER" id="PTHR30193">
    <property type="entry name" value="ABC TRANSPORTER PERMEASE PROTEIN"/>
    <property type="match status" value="1"/>
</dbReference>
<dbReference type="AlphaFoldDB" id="A0A2M9HI17"/>
<dbReference type="Gene3D" id="1.10.3720.10">
    <property type="entry name" value="MetI-like"/>
    <property type="match status" value="1"/>
</dbReference>
<dbReference type="Gene3D" id="1.20.58.370">
    <property type="entry name" value="MalF N-terminal region-like"/>
    <property type="match status" value="1"/>
</dbReference>
<keyword evidence="4 7" id="KW-0812">Transmembrane</keyword>
<organism evidence="9 10">
    <name type="scientific">Bifidobacterium felsineum</name>
    <dbReference type="NCBI Taxonomy" id="2045440"/>
    <lineage>
        <taxon>Bacteria</taxon>
        <taxon>Bacillati</taxon>
        <taxon>Actinomycetota</taxon>
        <taxon>Actinomycetes</taxon>
        <taxon>Bifidobacteriales</taxon>
        <taxon>Bifidobacteriaceae</taxon>
        <taxon>Bifidobacterium</taxon>
    </lineage>
</organism>
<accession>A0A2M9HI17</accession>
<feature type="transmembrane region" description="Helical" evidence="7">
    <location>
        <begin position="157"/>
        <end position="182"/>
    </location>
</feature>
<dbReference type="PANTHER" id="PTHR30193:SF37">
    <property type="entry name" value="INNER MEMBRANE ABC TRANSPORTER PERMEASE PROTEIN YCJO"/>
    <property type="match status" value="1"/>
</dbReference>
<comment type="caution">
    <text evidence="9">The sequence shown here is derived from an EMBL/GenBank/DDBJ whole genome shotgun (WGS) entry which is preliminary data.</text>
</comment>
<keyword evidence="6 7" id="KW-0472">Membrane</keyword>
<feature type="transmembrane region" description="Helical" evidence="7">
    <location>
        <begin position="75"/>
        <end position="96"/>
    </location>
</feature>
<evidence type="ECO:0000256" key="5">
    <source>
        <dbReference type="ARBA" id="ARBA00022989"/>
    </source>
</evidence>
<evidence type="ECO:0000313" key="10">
    <source>
        <dbReference type="Proteomes" id="UP000229239"/>
    </source>
</evidence>
<dbReference type="CDD" id="cd06261">
    <property type="entry name" value="TM_PBP2"/>
    <property type="match status" value="1"/>
</dbReference>
<dbReference type="InterPro" id="IPR000515">
    <property type="entry name" value="MetI-like"/>
</dbReference>
<dbReference type="InterPro" id="IPR035906">
    <property type="entry name" value="MetI-like_sf"/>
</dbReference>
<feature type="transmembrane region" description="Helical" evidence="7">
    <location>
        <begin position="12"/>
        <end position="38"/>
    </location>
</feature>
<protein>
    <submittedName>
        <fullName evidence="9">ABC transporter permease</fullName>
    </submittedName>
</protein>
<dbReference type="SUPFAM" id="SSF161098">
    <property type="entry name" value="MetI-like"/>
    <property type="match status" value="1"/>
</dbReference>
<evidence type="ECO:0000259" key="8">
    <source>
        <dbReference type="PROSITE" id="PS50928"/>
    </source>
</evidence>
<dbReference type="PROSITE" id="PS50928">
    <property type="entry name" value="ABC_TM1"/>
    <property type="match status" value="1"/>
</dbReference>